<dbReference type="GO" id="GO:0046872">
    <property type="term" value="F:metal ion binding"/>
    <property type="evidence" value="ECO:0007669"/>
    <property type="project" value="UniProtKB-KW"/>
</dbReference>
<keyword evidence="5" id="KW-0411">Iron-sulfur</keyword>
<dbReference type="InterPro" id="IPR010226">
    <property type="entry name" value="NADH_quinone_OxRdtase_chainI"/>
</dbReference>
<evidence type="ECO:0000256" key="1">
    <source>
        <dbReference type="ARBA" id="ARBA00022485"/>
    </source>
</evidence>
<gene>
    <name evidence="7" type="ORF">L6E24_01660</name>
</gene>
<evidence type="ECO:0000313" key="8">
    <source>
        <dbReference type="Proteomes" id="UP001060368"/>
    </source>
</evidence>
<dbReference type="GeneID" id="74306361"/>
<organism evidence="7 8">
    <name type="scientific">Methanoplanus endosymbiosus</name>
    <dbReference type="NCBI Taxonomy" id="33865"/>
    <lineage>
        <taxon>Archaea</taxon>
        <taxon>Methanobacteriati</taxon>
        <taxon>Methanobacteriota</taxon>
        <taxon>Stenosarchaea group</taxon>
        <taxon>Methanomicrobia</taxon>
        <taxon>Methanomicrobiales</taxon>
        <taxon>Methanomicrobiaceae</taxon>
        <taxon>Methanoplanus</taxon>
    </lineage>
</organism>
<dbReference type="GO" id="GO:0009060">
    <property type="term" value="P:aerobic respiration"/>
    <property type="evidence" value="ECO:0007669"/>
    <property type="project" value="TreeGrafter"/>
</dbReference>
<dbReference type="InterPro" id="IPR017900">
    <property type="entry name" value="4Fe4S_Fe_S_CS"/>
</dbReference>
<dbReference type="Pfam" id="PF14697">
    <property type="entry name" value="Fer4_21"/>
    <property type="match status" value="1"/>
</dbReference>
<dbReference type="GO" id="GO:0051539">
    <property type="term" value="F:4 iron, 4 sulfur cluster binding"/>
    <property type="evidence" value="ECO:0007669"/>
    <property type="project" value="UniProtKB-KW"/>
</dbReference>
<dbReference type="SUPFAM" id="SSF54862">
    <property type="entry name" value="4Fe-4S ferredoxins"/>
    <property type="match status" value="1"/>
</dbReference>
<keyword evidence="8" id="KW-1185">Reference proteome</keyword>
<evidence type="ECO:0000313" key="7">
    <source>
        <dbReference type="EMBL" id="UUX92860.1"/>
    </source>
</evidence>
<dbReference type="PROSITE" id="PS00198">
    <property type="entry name" value="4FE4S_FER_1"/>
    <property type="match status" value="2"/>
</dbReference>
<feature type="domain" description="4Fe-4S ferredoxin-type" evidence="6">
    <location>
        <begin position="69"/>
        <end position="98"/>
    </location>
</feature>
<keyword evidence="3" id="KW-0677">Repeat</keyword>
<dbReference type="PANTHER" id="PTHR10849">
    <property type="entry name" value="NADH DEHYDROGENASE UBIQUINONE IRON-SULFUR PROTEIN 8, MITOCHONDRIAL"/>
    <property type="match status" value="1"/>
</dbReference>
<dbReference type="PROSITE" id="PS51379">
    <property type="entry name" value="4FE4S_FER_2"/>
    <property type="match status" value="2"/>
</dbReference>
<dbReference type="AlphaFoldDB" id="A0A9E7PN09"/>
<dbReference type="RefSeq" id="WP_257743004.1">
    <property type="nucleotide sequence ID" value="NZ_CP096115.1"/>
</dbReference>
<evidence type="ECO:0000256" key="3">
    <source>
        <dbReference type="ARBA" id="ARBA00022737"/>
    </source>
</evidence>
<dbReference type="KEGG" id="mend:L6E24_01660"/>
<evidence type="ECO:0000256" key="2">
    <source>
        <dbReference type="ARBA" id="ARBA00022723"/>
    </source>
</evidence>
<dbReference type="GO" id="GO:0016020">
    <property type="term" value="C:membrane"/>
    <property type="evidence" value="ECO:0007669"/>
    <property type="project" value="InterPro"/>
</dbReference>
<keyword evidence="4" id="KW-0408">Iron</keyword>
<reference evidence="7" key="1">
    <citation type="submission" date="2022-04" db="EMBL/GenBank/DDBJ databases">
        <title>Complete genome of Methanoplanus endosymbiosus DSM 3599.</title>
        <authorList>
            <person name="Chen S.-C."/>
            <person name="You Y.-T."/>
            <person name="Zhou Y.-Z."/>
            <person name="Lai M.-C."/>
        </authorList>
    </citation>
    <scope>NUCLEOTIDE SEQUENCE</scope>
    <source>
        <strain evidence="7">DSM 3599</strain>
    </source>
</reference>
<dbReference type="GO" id="GO:0003954">
    <property type="term" value="F:NADH dehydrogenase activity"/>
    <property type="evidence" value="ECO:0007669"/>
    <property type="project" value="TreeGrafter"/>
</dbReference>
<name>A0A9E7PN09_9EURY</name>
<sequence length="125" mass="14167">MAKITFTMAKRIFKSLCSGPATRRYPAVPARRYETSRGHIEINIEDCIYCGLCSRHCPAHAIEVSKPERTWQIDRARCIICNSCAEACPKDCIYMSNVYHEPVTSPILIEKIQGPEPAPKPEKKE</sequence>
<feature type="domain" description="4Fe-4S ferredoxin-type" evidence="6">
    <location>
        <begin position="38"/>
        <end position="67"/>
    </location>
</feature>
<keyword evidence="1" id="KW-0004">4Fe-4S</keyword>
<dbReference type="InterPro" id="IPR017896">
    <property type="entry name" value="4Fe4S_Fe-S-bd"/>
</dbReference>
<evidence type="ECO:0000259" key="6">
    <source>
        <dbReference type="PROSITE" id="PS51379"/>
    </source>
</evidence>
<proteinExistence type="predicted"/>
<evidence type="ECO:0000256" key="4">
    <source>
        <dbReference type="ARBA" id="ARBA00023004"/>
    </source>
</evidence>
<protein>
    <submittedName>
        <fullName evidence="7">4Fe-4S dicluster domain-containing protein</fullName>
    </submittedName>
</protein>
<dbReference type="Gene3D" id="3.30.70.20">
    <property type="match status" value="2"/>
</dbReference>
<evidence type="ECO:0000256" key="5">
    <source>
        <dbReference type="ARBA" id="ARBA00023014"/>
    </source>
</evidence>
<accession>A0A9E7PN09</accession>
<dbReference type="PANTHER" id="PTHR10849:SF35">
    <property type="entry name" value="FORMATE HYDROGENLYASE SUBUNIT 6-RELATED"/>
    <property type="match status" value="1"/>
</dbReference>
<dbReference type="Proteomes" id="UP001060368">
    <property type="component" value="Chromosome"/>
</dbReference>
<dbReference type="EMBL" id="CP096115">
    <property type="protein sequence ID" value="UUX92860.1"/>
    <property type="molecule type" value="Genomic_DNA"/>
</dbReference>
<keyword evidence="2" id="KW-0479">Metal-binding</keyword>